<protein>
    <recommendedName>
        <fullName evidence="5">SHSP domain-containing protein</fullName>
    </recommendedName>
</protein>
<comment type="caution">
    <text evidence="6">The sequence shown here is derived from an EMBL/GenBank/DDBJ whole genome shotgun (WGS) entry which is preliminary data.</text>
</comment>
<feature type="region of interest" description="Disordered" evidence="4">
    <location>
        <begin position="80"/>
        <end position="110"/>
    </location>
</feature>
<name>A0A1V6QLA4_9EURO</name>
<dbReference type="Proteomes" id="UP000191672">
    <property type="component" value="Unassembled WGS sequence"/>
</dbReference>
<dbReference type="STRING" id="416450.A0A1V6QLA4"/>
<comment type="similarity">
    <text evidence="2 3">Belongs to the small heat shock protein (HSP20) family.</text>
</comment>
<dbReference type="PROSITE" id="PS01031">
    <property type="entry name" value="SHSP"/>
    <property type="match status" value="1"/>
</dbReference>
<feature type="region of interest" description="Disordered" evidence="4">
    <location>
        <begin position="27"/>
        <end position="46"/>
    </location>
</feature>
<dbReference type="Gene3D" id="2.60.40.790">
    <property type="match status" value="1"/>
</dbReference>
<organism evidence="6 7">
    <name type="scientific">Penicillium antarcticum</name>
    <dbReference type="NCBI Taxonomy" id="416450"/>
    <lineage>
        <taxon>Eukaryota</taxon>
        <taxon>Fungi</taxon>
        <taxon>Dikarya</taxon>
        <taxon>Ascomycota</taxon>
        <taxon>Pezizomycotina</taxon>
        <taxon>Eurotiomycetes</taxon>
        <taxon>Eurotiomycetidae</taxon>
        <taxon>Eurotiales</taxon>
        <taxon>Aspergillaceae</taxon>
        <taxon>Penicillium</taxon>
    </lineage>
</organism>
<feature type="domain" description="SHSP" evidence="5">
    <location>
        <begin position="34"/>
        <end position="165"/>
    </location>
</feature>
<keyword evidence="7" id="KW-1185">Reference proteome</keyword>
<proteinExistence type="inferred from homology"/>
<dbReference type="AlphaFoldDB" id="A0A1V6QLA4"/>
<reference evidence="7" key="1">
    <citation type="journal article" date="2017" name="Nat. Microbiol.">
        <title>Global analysis of biosynthetic gene clusters reveals vast potential of secondary metabolite production in Penicillium species.</title>
        <authorList>
            <person name="Nielsen J.C."/>
            <person name="Grijseels S."/>
            <person name="Prigent S."/>
            <person name="Ji B."/>
            <person name="Dainat J."/>
            <person name="Nielsen K.F."/>
            <person name="Frisvad J.C."/>
            <person name="Workman M."/>
            <person name="Nielsen J."/>
        </authorList>
    </citation>
    <scope>NUCLEOTIDE SEQUENCE [LARGE SCALE GENOMIC DNA]</scope>
    <source>
        <strain evidence="7">IBT 31811</strain>
    </source>
</reference>
<dbReference type="CDD" id="cd06464">
    <property type="entry name" value="ACD_sHsps-like"/>
    <property type="match status" value="1"/>
</dbReference>
<dbReference type="Pfam" id="PF00011">
    <property type="entry name" value="HSP20"/>
    <property type="match status" value="1"/>
</dbReference>
<dbReference type="SUPFAM" id="SSF49764">
    <property type="entry name" value="HSP20-like chaperones"/>
    <property type="match status" value="1"/>
</dbReference>
<dbReference type="InterPro" id="IPR031107">
    <property type="entry name" value="Small_HSP"/>
</dbReference>
<dbReference type="EMBL" id="MDYN01000002">
    <property type="protein sequence ID" value="OQD90018.1"/>
    <property type="molecule type" value="Genomic_DNA"/>
</dbReference>
<evidence type="ECO:0000256" key="4">
    <source>
        <dbReference type="SAM" id="MobiDB-lite"/>
    </source>
</evidence>
<evidence type="ECO:0000256" key="2">
    <source>
        <dbReference type="PROSITE-ProRule" id="PRU00285"/>
    </source>
</evidence>
<evidence type="ECO:0000256" key="3">
    <source>
        <dbReference type="RuleBase" id="RU003616"/>
    </source>
</evidence>
<dbReference type="OrthoDB" id="1431247at2759"/>
<evidence type="ECO:0000313" key="6">
    <source>
        <dbReference type="EMBL" id="OQD90018.1"/>
    </source>
</evidence>
<dbReference type="InterPro" id="IPR008978">
    <property type="entry name" value="HSP20-like_chaperone"/>
</dbReference>
<gene>
    <name evidence="6" type="ORF">PENANT_c002G09475</name>
</gene>
<evidence type="ECO:0000313" key="7">
    <source>
        <dbReference type="Proteomes" id="UP000191672"/>
    </source>
</evidence>
<accession>A0A1V6QLA4</accession>
<evidence type="ECO:0000256" key="1">
    <source>
        <dbReference type="ARBA" id="ARBA00023016"/>
    </source>
</evidence>
<sequence>MSLFRASFPSSGDFTPLFRLLDDYDTHRSTRSQPSAPSFSPRFDVRESEGAYHLDGELPGIAQKDIDIEFSDPQTLVIKGHSERDYNTSNHQAQVEDEDEEGEQTKTEPTHHFWASERSVGEFQRTFSFPARVDQDNVKASLKHGILSVQVPKATVAATKKITIE</sequence>
<dbReference type="InterPro" id="IPR002068">
    <property type="entry name" value="A-crystallin/Hsp20_dom"/>
</dbReference>
<keyword evidence="1" id="KW-0346">Stress response</keyword>
<dbReference type="PANTHER" id="PTHR11527">
    <property type="entry name" value="HEAT-SHOCK PROTEIN 20 FAMILY MEMBER"/>
    <property type="match status" value="1"/>
</dbReference>
<evidence type="ECO:0000259" key="5">
    <source>
        <dbReference type="PROSITE" id="PS01031"/>
    </source>
</evidence>